<feature type="transmembrane region" description="Helical" evidence="2">
    <location>
        <begin position="325"/>
        <end position="344"/>
    </location>
</feature>
<dbReference type="InterPro" id="IPR052016">
    <property type="entry name" value="Bact_Sigma-Reg"/>
</dbReference>
<dbReference type="Pfam" id="PF07695">
    <property type="entry name" value="7TMR-DISM_7TM"/>
    <property type="match status" value="1"/>
</dbReference>
<dbReference type="SUPFAM" id="SSF49785">
    <property type="entry name" value="Galactose-binding domain-like"/>
    <property type="match status" value="1"/>
</dbReference>
<keyword evidence="2" id="KW-0812">Transmembrane</keyword>
<dbReference type="OrthoDB" id="311727at2"/>
<name>A0A2M9ZPY5_9LEPT</name>
<dbReference type="Proteomes" id="UP000231990">
    <property type="component" value="Unassembled WGS sequence"/>
</dbReference>
<dbReference type="PANTHER" id="PTHR43156">
    <property type="entry name" value="STAGE II SPORULATION PROTEIN E-RELATED"/>
    <property type="match status" value="1"/>
</dbReference>
<evidence type="ECO:0000313" key="7">
    <source>
        <dbReference type="Proteomes" id="UP000231990"/>
    </source>
</evidence>
<accession>A0A2M9ZPY5</accession>
<feature type="transmembrane region" description="Helical" evidence="2">
    <location>
        <begin position="295"/>
        <end position="313"/>
    </location>
</feature>
<dbReference type="AlphaFoldDB" id="A0A2M9ZPY5"/>
<evidence type="ECO:0000256" key="2">
    <source>
        <dbReference type="SAM" id="Phobius"/>
    </source>
</evidence>
<evidence type="ECO:0000256" key="1">
    <source>
        <dbReference type="ARBA" id="ARBA00022801"/>
    </source>
</evidence>
<feature type="transmembrane region" description="Helical" evidence="2">
    <location>
        <begin position="227"/>
        <end position="249"/>
    </location>
</feature>
<feature type="transmembrane region" description="Helical" evidence="2">
    <location>
        <begin position="378"/>
        <end position="400"/>
    </location>
</feature>
<evidence type="ECO:0000259" key="3">
    <source>
        <dbReference type="SMART" id="SM00331"/>
    </source>
</evidence>
<protein>
    <submittedName>
        <fullName evidence="5">Protein phosphatase</fullName>
    </submittedName>
</protein>
<evidence type="ECO:0000313" key="5">
    <source>
        <dbReference type="EMBL" id="PJZ74137.1"/>
    </source>
</evidence>
<comment type="caution">
    <text evidence="5">The sequence shown here is derived from an EMBL/GenBank/DDBJ whole genome shotgun (WGS) entry which is preliminary data.</text>
</comment>
<dbReference type="EMBL" id="NPDZ01000002">
    <property type="protein sequence ID" value="PJZ74137.1"/>
    <property type="molecule type" value="Genomic_DNA"/>
</dbReference>
<organism evidence="5 7">
    <name type="scientific">Leptospira perolatii</name>
    <dbReference type="NCBI Taxonomy" id="2023191"/>
    <lineage>
        <taxon>Bacteria</taxon>
        <taxon>Pseudomonadati</taxon>
        <taxon>Spirochaetota</taxon>
        <taxon>Spirochaetia</taxon>
        <taxon>Leptospirales</taxon>
        <taxon>Leptospiraceae</taxon>
        <taxon>Leptospira</taxon>
    </lineage>
</organism>
<dbReference type="Proteomes" id="UP000231962">
    <property type="component" value="Unassembled WGS sequence"/>
</dbReference>
<evidence type="ECO:0000313" key="6">
    <source>
        <dbReference type="Proteomes" id="UP000231962"/>
    </source>
</evidence>
<dbReference type="Gene3D" id="3.60.40.10">
    <property type="entry name" value="PPM-type phosphatase domain"/>
    <property type="match status" value="1"/>
</dbReference>
<sequence length="705" mass="80192">MNQLQKLTDKIRYSLRNTEKCLILFSIFFITLSLGCTQNFTANSPKIVRGILDITEYDLDSNQSLVLIGDWKFQWMNWKFGREPEASQQNSDRDDLETIFVPSSWNEPGGERLGDGYATYEVTVYLGKKYQELALGLPDQSSSYQVYIDGRKVAECGKVYFENSSDQTQFRVTPAWCNQFVRFVPEKQDFKIDVQIANMDHRLGGFWAPIRLGESKRLESFWEKDRYLDVFLTGGLFCIGFLHLAFAFARRRESSSLYFGLFCFLMTIRGIFAGNRIGADFFPFIEYAYLVRIEYISFYLVVPVFLNYILSVYPRELKRILVDLVWWIAIAATVVVFIFPVRIFTYTVTVYYLVAFLAGTLGLFALTRAAIRKREGALIILGGFVFVYGSMIHDLFYVTFFLDTGYLTNIGSFAFILAQSVFLSFRNSTNLDRVLDLSRNLERKVEDRTKQLKNALRLIRNDLTVAREIQKGLLNLEDNATIIASGLRFNVVHKPLSEVGGDLYDIAEFPDGRIRIFIADATGHGVQAALITILIRSVYEDLRESATLSPGELMSELGSEFYRKYGNIGTYFSASVLEIDRKDRNLKYALAGSPPILIQGTEGEVVLECENPLVGLLEDFNYPDSEITLSSQFRILCFTDGLTDLAREAGDTFGAERVLSLLHSGRNTELGELTKKIYDELFRFLGTAGQKDDVLLLGIEVAEDT</sequence>
<dbReference type="InterPro" id="IPR036457">
    <property type="entry name" value="PPM-type-like_dom_sf"/>
</dbReference>
<gene>
    <name evidence="4" type="ORF">CH360_13090</name>
    <name evidence="5" type="ORF">CH373_04240</name>
</gene>
<reference evidence="6 7" key="1">
    <citation type="submission" date="2017-07" db="EMBL/GenBank/DDBJ databases">
        <title>Leptospira spp. isolated from tropical soils.</title>
        <authorList>
            <person name="Thibeaux R."/>
            <person name="Iraola G."/>
            <person name="Ferres I."/>
            <person name="Bierque E."/>
            <person name="Girault D."/>
            <person name="Soupe-Gilbert M.-E."/>
            <person name="Picardeau M."/>
            <person name="Goarant C."/>
        </authorList>
    </citation>
    <scope>NUCLEOTIDE SEQUENCE [LARGE SCALE GENOMIC DNA]</scope>
    <source>
        <strain evidence="5 7">FH1-B-B1</strain>
        <strain evidence="4 6">FH1-B-C1</strain>
    </source>
</reference>
<feature type="transmembrane region" description="Helical" evidence="2">
    <location>
        <begin position="256"/>
        <end position="275"/>
    </location>
</feature>
<keyword evidence="2" id="KW-0472">Membrane</keyword>
<dbReference type="PANTHER" id="PTHR43156:SF2">
    <property type="entry name" value="STAGE II SPORULATION PROTEIN E"/>
    <property type="match status" value="1"/>
</dbReference>
<dbReference type="InterPro" id="IPR008979">
    <property type="entry name" value="Galactose-bd-like_sf"/>
</dbReference>
<feature type="transmembrane region" description="Helical" evidence="2">
    <location>
        <begin position="21"/>
        <end position="40"/>
    </location>
</feature>
<feature type="transmembrane region" description="Helical" evidence="2">
    <location>
        <begin position="350"/>
        <end position="371"/>
    </location>
</feature>
<dbReference type="Pfam" id="PF07228">
    <property type="entry name" value="SpoIIE"/>
    <property type="match status" value="1"/>
</dbReference>
<dbReference type="SMART" id="SM00331">
    <property type="entry name" value="PP2C_SIG"/>
    <property type="match status" value="1"/>
</dbReference>
<keyword evidence="1" id="KW-0378">Hydrolase</keyword>
<proteinExistence type="predicted"/>
<dbReference type="Gene3D" id="2.60.120.260">
    <property type="entry name" value="Galactose-binding domain-like"/>
    <property type="match status" value="1"/>
</dbReference>
<evidence type="ECO:0000313" key="4">
    <source>
        <dbReference type="EMBL" id="PJZ68994.1"/>
    </source>
</evidence>
<feature type="domain" description="PPM-type phosphatase" evidence="3">
    <location>
        <begin position="484"/>
        <end position="701"/>
    </location>
</feature>
<keyword evidence="2" id="KW-1133">Transmembrane helix</keyword>
<dbReference type="EMBL" id="NPDY01000013">
    <property type="protein sequence ID" value="PJZ68994.1"/>
    <property type="molecule type" value="Genomic_DNA"/>
</dbReference>
<keyword evidence="6" id="KW-1185">Reference proteome</keyword>
<dbReference type="InterPro" id="IPR011623">
    <property type="entry name" value="7TMR_DISM_rcpt_extracell_dom1"/>
</dbReference>
<dbReference type="InterPro" id="IPR001932">
    <property type="entry name" value="PPM-type_phosphatase-like_dom"/>
</dbReference>
<dbReference type="GO" id="GO:0016791">
    <property type="term" value="F:phosphatase activity"/>
    <property type="evidence" value="ECO:0007669"/>
    <property type="project" value="TreeGrafter"/>
</dbReference>